<keyword evidence="5 12" id="KW-0964">Secreted</keyword>
<keyword evidence="7 12" id="KW-0378">Hydrolase</keyword>
<evidence type="ECO:0000256" key="13">
    <source>
        <dbReference type="SAM" id="SignalP"/>
    </source>
</evidence>
<protein>
    <recommendedName>
        <fullName evidence="3 12">Cutinase</fullName>
        <ecNumber evidence="3 12">3.1.1.74</ecNumber>
    </recommendedName>
</protein>
<evidence type="ECO:0000256" key="5">
    <source>
        <dbReference type="ARBA" id="ARBA00022525"/>
    </source>
</evidence>
<dbReference type="Gene3D" id="3.40.50.1820">
    <property type="entry name" value="alpha/beta hydrolase"/>
    <property type="match status" value="1"/>
</dbReference>
<feature type="chain" id="PRO_5042567188" description="Cutinase" evidence="13">
    <location>
        <begin position="16"/>
        <end position="157"/>
    </location>
</feature>
<dbReference type="GO" id="GO:0050525">
    <property type="term" value="F:cutinase activity"/>
    <property type="evidence" value="ECO:0007669"/>
    <property type="project" value="UniProtKB-UniRule"/>
</dbReference>
<dbReference type="PANTHER" id="PTHR48250:SF3">
    <property type="entry name" value="CUTINASE 1-RELATED"/>
    <property type="match status" value="1"/>
</dbReference>
<comment type="subcellular location">
    <subcellularLocation>
        <location evidence="1 12">Secreted</location>
    </subcellularLocation>
</comment>
<reference evidence="14" key="1">
    <citation type="submission" date="2023-06" db="EMBL/GenBank/DDBJ databases">
        <title>Conoideocrella luteorostrata (Hypocreales: Clavicipitaceae), a potential biocontrol fungus for elongate hemlock scale in United States Christmas tree production areas.</title>
        <authorList>
            <person name="Barrett H."/>
            <person name="Lovett B."/>
            <person name="Macias A.M."/>
            <person name="Stajich J.E."/>
            <person name="Kasson M.T."/>
        </authorList>
    </citation>
    <scope>NUCLEOTIDE SEQUENCE</scope>
    <source>
        <strain evidence="14">ARSEF 14590</strain>
    </source>
</reference>
<sequence>MKFLALSSFAILALASPLQPFEASRKIRAAADSCREVTVLFARGTFEPPPLGIICGPPTGSALKKAIGNNKVTVKGVDYPAAVENNFLPGGCSPEDVKTMQDAISQILTTCPDTKLVVGGYSQGAALTASALGSLSEEKKNKIAAAFLYGDTQYKQV</sequence>
<evidence type="ECO:0000256" key="6">
    <source>
        <dbReference type="ARBA" id="ARBA00022729"/>
    </source>
</evidence>
<comment type="caution">
    <text evidence="14">The sequence shown here is derived from an EMBL/GenBank/DDBJ whole genome shotgun (WGS) entry which is preliminary data.</text>
</comment>
<dbReference type="EMBL" id="JASWJB010000250">
    <property type="protein sequence ID" value="KAK2592719.1"/>
    <property type="molecule type" value="Genomic_DNA"/>
</dbReference>
<dbReference type="InterPro" id="IPR029058">
    <property type="entry name" value="AB_hydrolase_fold"/>
</dbReference>
<comment type="catalytic activity">
    <reaction evidence="10 12">
        <text>cutin + H2O = cutin monomers.</text>
        <dbReference type="EC" id="3.1.1.74"/>
    </reaction>
</comment>
<keyword evidence="6 13" id="KW-0732">Signal</keyword>
<keyword evidence="9 11" id="KW-1015">Disulfide bond</keyword>
<dbReference type="SMART" id="SM01110">
    <property type="entry name" value="Cutinase"/>
    <property type="match status" value="1"/>
</dbReference>
<gene>
    <name evidence="14" type="ORF">QQS21_009594</name>
</gene>
<evidence type="ECO:0000256" key="2">
    <source>
        <dbReference type="ARBA" id="ARBA00007534"/>
    </source>
</evidence>
<dbReference type="AlphaFoldDB" id="A0AAJ0CGV0"/>
<organism evidence="14 15">
    <name type="scientific">Conoideocrella luteorostrata</name>
    <dbReference type="NCBI Taxonomy" id="1105319"/>
    <lineage>
        <taxon>Eukaryota</taxon>
        <taxon>Fungi</taxon>
        <taxon>Dikarya</taxon>
        <taxon>Ascomycota</taxon>
        <taxon>Pezizomycotina</taxon>
        <taxon>Sordariomycetes</taxon>
        <taxon>Hypocreomycetidae</taxon>
        <taxon>Hypocreales</taxon>
        <taxon>Clavicipitaceae</taxon>
        <taxon>Conoideocrella</taxon>
    </lineage>
</organism>
<evidence type="ECO:0000256" key="1">
    <source>
        <dbReference type="ARBA" id="ARBA00004613"/>
    </source>
</evidence>
<comment type="function">
    <text evidence="12">Catalyzes the hydrolysis of complex carboxylic polyesters found in the cell wall of plants. Degrades cutin, a macromolecule that forms the structure of the plant cuticle.</text>
</comment>
<evidence type="ECO:0000256" key="10">
    <source>
        <dbReference type="ARBA" id="ARBA00034045"/>
    </source>
</evidence>
<dbReference type="InterPro" id="IPR011150">
    <property type="entry name" value="Cutinase_monf"/>
</dbReference>
<evidence type="ECO:0000256" key="8">
    <source>
        <dbReference type="ARBA" id="ARBA00023026"/>
    </source>
</evidence>
<evidence type="ECO:0000256" key="12">
    <source>
        <dbReference type="RuleBase" id="RU361263"/>
    </source>
</evidence>
<keyword evidence="4 12" id="KW-0719">Serine esterase</keyword>
<evidence type="ECO:0000256" key="11">
    <source>
        <dbReference type="PIRSR" id="PIRSR611150-2"/>
    </source>
</evidence>
<name>A0AAJ0CGV0_9HYPO</name>
<feature type="signal peptide" evidence="13">
    <location>
        <begin position="1"/>
        <end position="15"/>
    </location>
</feature>
<dbReference type="Proteomes" id="UP001251528">
    <property type="component" value="Unassembled WGS sequence"/>
</dbReference>
<dbReference type="Pfam" id="PF01083">
    <property type="entry name" value="Cutinase"/>
    <property type="match status" value="1"/>
</dbReference>
<keyword evidence="15" id="KW-1185">Reference proteome</keyword>
<accession>A0AAJ0CGV0</accession>
<dbReference type="InterPro" id="IPR000675">
    <property type="entry name" value="Cutinase/axe"/>
</dbReference>
<proteinExistence type="inferred from homology"/>
<dbReference type="SUPFAM" id="SSF53474">
    <property type="entry name" value="alpha/beta-Hydrolases"/>
    <property type="match status" value="1"/>
</dbReference>
<comment type="similarity">
    <text evidence="2 12">Belongs to the cutinase family.</text>
</comment>
<dbReference type="InterPro" id="IPR043580">
    <property type="entry name" value="CUTINASE_1"/>
</dbReference>
<evidence type="ECO:0000256" key="7">
    <source>
        <dbReference type="ARBA" id="ARBA00022801"/>
    </source>
</evidence>
<evidence type="ECO:0000256" key="3">
    <source>
        <dbReference type="ARBA" id="ARBA00013095"/>
    </source>
</evidence>
<dbReference type="GO" id="GO:0016052">
    <property type="term" value="P:carbohydrate catabolic process"/>
    <property type="evidence" value="ECO:0007669"/>
    <property type="project" value="TreeGrafter"/>
</dbReference>
<evidence type="ECO:0000313" key="15">
    <source>
        <dbReference type="Proteomes" id="UP001251528"/>
    </source>
</evidence>
<dbReference type="PANTHER" id="PTHR48250">
    <property type="entry name" value="CUTINASE 2-RELATED"/>
    <property type="match status" value="1"/>
</dbReference>
<dbReference type="EC" id="3.1.1.74" evidence="3 12"/>
<dbReference type="GO" id="GO:0005576">
    <property type="term" value="C:extracellular region"/>
    <property type="evidence" value="ECO:0007669"/>
    <property type="project" value="UniProtKB-SubCell"/>
</dbReference>
<keyword evidence="8" id="KW-0843">Virulence</keyword>
<evidence type="ECO:0000256" key="4">
    <source>
        <dbReference type="ARBA" id="ARBA00022487"/>
    </source>
</evidence>
<dbReference type="PRINTS" id="PR00129">
    <property type="entry name" value="CUTINASE"/>
</dbReference>
<evidence type="ECO:0000313" key="14">
    <source>
        <dbReference type="EMBL" id="KAK2592719.1"/>
    </source>
</evidence>
<dbReference type="PROSITE" id="PS00155">
    <property type="entry name" value="CUTINASE_1"/>
    <property type="match status" value="1"/>
</dbReference>
<feature type="disulfide bond" evidence="11">
    <location>
        <begin position="34"/>
        <end position="111"/>
    </location>
</feature>
<evidence type="ECO:0000256" key="9">
    <source>
        <dbReference type="ARBA" id="ARBA00023157"/>
    </source>
</evidence>